<dbReference type="OrthoDB" id="6555806at2"/>
<dbReference type="Proteomes" id="UP000316092">
    <property type="component" value="Unassembled WGS sequence"/>
</dbReference>
<sequence>MLLIVGKLMTGHPSSDEDDLLDELLELSPDPKISDYIYWPESEISAEEVVDRALSYGPTPLPWSKEN</sequence>
<evidence type="ECO:0008006" key="3">
    <source>
        <dbReference type="Google" id="ProtNLM"/>
    </source>
</evidence>
<reference evidence="1 2" key="1">
    <citation type="submission" date="2019-07" db="EMBL/GenBank/DDBJ databases">
        <title>Deinococcus detaillus sp. nov., isolated from humus soil in Antarctica.</title>
        <authorList>
            <person name="Zhang K."/>
        </authorList>
    </citation>
    <scope>NUCLEOTIDE SEQUENCE [LARGE SCALE GENOMIC DNA]</scope>
    <source>
        <strain evidence="1 2">H1</strain>
    </source>
</reference>
<accession>A0A553V513</accession>
<dbReference type="AlphaFoldDB" id="A0A553V513"/>
<evidence type="ECO:0000313" key="2">
    <source>
        <dbReference type="Proteomes" id="UP000316092"/>
    </source>
</evidence>
<keyword evidence="2" id="KW-1185">Reference proteome</keyword>
<proteinExistence type="predicted"/>
<gene>
    <name evidence="1" type="ORF">FNU79_03355</name>
</gene>
<dbReference type="RefSeq" id="WP_143719490.1">
    <property type="nucleotide sequence ID" value="NZ_VKDB01000002.1"/>
</dbReference>
<name>A0A553V513_9DEIO</name>
<protein>
    <recommendedName>
        <fullName evidence="3">Bacteriocin immunity protein</fullName>
    </recommendedName>
</protein>
<comment type="caution">
    <text evidence="1">The sequence shown here is derived from an EMBL/GenBank/DDBJ whole genome shotgun (WGS) entry which is preliminary data.</text>
</comment>
<organism evidence="1 2">
    <name type="scientific">Deinococcus detaillensis</name>
    <dbReference type="NCBI Taxonomy" id="2592048"/>
    <lineage>
        <taxon>Bacteria</taxon>
        <taxon>Thermotogati</taxon>
        <taxon>Deinococcota</taxon>
        <taxon>Deinococci</taxon>
        <taxon>Deinococcales</taxon>
        <taxon>Deinococcaceae</taxon>
        <taxon>Deinococcus</taxon>
    </lineage>
</organism>
<evidence type="ECO:0000313" key="1">
    <source>
        <dbReference type="EMBL" id="TSA87532.1"/>
    </source>
</evidence>
<dbReference type="EMBL" id="VKDB01000002">
    <property type="protein sequence ID" value="TSA87532.1"/>
    <property type="molecule type" value="Genomic_DNA"/>
</dbReference>